<reference evidence="2 3" key="1">
    <citation type="submission" date="2016-11" db="EMBL/GenBank/DDBJ databases">
        <authorList>
            <person name="Kadnikov V."/>
            <person name="Nazina T."/>
        </authorList>
    </citation>
    <scope>NUCLEOTIDE SEQUENCE [LARGE SCALE GENOMIC DNA]</scope>
    <source>
        <strain evidence="2 3">1017</strain>
    </source>
</reference>
<dbReference type="AlphaFoldDB" id="A0A1Q5STC8"/>
<feature type="transmembrane region" description="Helical" evidence="1">
    <location>
        <begin position="20"/>
        <end position="39"/>
    </location>
</feature>
<name>A0A1Q5STC8_9BACL</name>
<accession>A0A1Q5STC8</accession>
<dbReference type="EMBL" id="MQMG01000041">
    <property type="protein sequence ID" value="OKO91135.1"/>
    <property type="molecule type" value="Genomic_DNA"/>
</dbReference>
<sequence>MNLASFLKNLNSDENTLNQTMIGAVLTFLFVFLYMYGFLGTH</sequence>
<evidence type="ECO:0000313" key="3">
    <source>
        <dbReference type="Proteomes" id="UP000186030"/>
    </source>
</evidence>
<organism evidence="2 3">
    <name type="scientific">Geobacillus proteiniphilus</name>
    <dbReference type="NCBI Taxonomy" id="860353"/>
    <lineage>
        <taxon>Bacteria</taxon>
        <taxon>Bacillati</taxon>
        <taxon>Bacillota</taxon>
        <taxon>Bacilli</taxon>
        <taxon>Bacillales</taxon>
        <taxon>Anoxybacillaceae</taxon>
        <taxon>Geobacillus</taxon>
    </lineage>
</organism>
<proteinExistence type="predicted"/>
<keyword evidence="1" id="KW-0472">Membrane</keyword>
<keyword evidence="1" id="KW-1133">Transmembrane helix</keyword>
<evidence type="ECO:0000256" key="1">
    <source>
        <dbReference type="SAM" id="Phobius"/>
    </source>
</evidence>
<reference evidence="3" key="2">
    <citation type="submission" date="2017-01" db="EMBL/GenBank/DDBJ databases">
        <title>Genome sequencing and annotation of Geobacillus sp. 1017, a Hydrocarbon-Oxidizing Thermophilic Bacterium Isolated from a Heavy Oil Reservoir (China).</title>
        <authorList>
            <person name="Kadnikov V.V."/>
            <person name="Mardanov A.V."/>
            <person name="Poltaraus A.B."/>
            <person name="Sokolova D.S."/>
            <person name="Semenova E.M."/>
            <person name="Ravin N.V."/>
            <person name="Tourova T.P."/>
            <person name="Nazina T.N."/>
        </authorList>
    </citation>
    <scope>NUCLEOTIDE SEQUENCE [LARGE SCALE GENOMIC DNA]</scope>
    <source>
        <strain evidence="3">1017</strain>
    </source>
</reference>
<dbReference type="Proteomes" id="UP000186030">
    <property type="component" value="Unassembled WGS sequence"/>
</dbReference>
<gene>
    <name evidence="2" type="ORF">BRO54_2836</name>
</gene>
<evidence type="ECO:0000313" key="2">
    <source>
        <dbReference type="EMBL" id="OKO91135.1"/>
    </source>
</evidence>
<comment type="caution">
    <text evidence="2">The sequence shown here is derived from an EMBL/GenBank/DDBJ whole genome shotgun (WGS) entry which is preliminary data.</text>
</comment>
<protein>
    <submittedName>
        <fullName evidence="2">Uncharacterized protein</fullName>
    </submittedName>
</protein>
<keyword evidence="1" id="KW-0812">Transmembrane</keyword>